<accession>A0A6A3MM90</accession>
<dbReference type="EMBL" id="QXFV01000566">
    <property type="protein sequence ID" value="KAE9033983.1"/>
    <property type="molecule type" value="Genomic_DNA"/>
</dbReference>
<proteinExistence type="predicted"/>
<name>A0A6A3MM90_9STRA</name>
<dbReference type="AlphaFoldDB" id="A0A6A3MM90"/>
<comment type="caution">
    <text evidence="1">The sequence shown here is derived from an EMBL/GenBank/DDBJ whole genome shotgun (WGS) entry which is preliminary data.</text>
</comment>
<sequence>MRAVRNLDSSLVMLRGPHLGGRSGFPISARQLLFLMWMSIGVTPLLLQARSYVRYVTPHKISKSLLPLEADVHETADLLDNCPVEGLFVAGIWWNVTPLYYFQAQDGKLCHFVVPQYNIHGNYFLGNKPTNASSTTPSSCANASYPFKHYFYHGSIGYFAFYEEARGTYCTIDRTAYVLVGGLGTYDSNGAQLAYDRGGATYRVNATAKDAIACVKDFA</sequence>
<reference evidence="1 2" key="1">
    <citation type="submission" date="2018-09" db="EMBL/GenBank/DDBJ databases">
        <title>Genomic investigation of the strawberry pathogen Phytophthora fragariae indicates pathogenicity is determined by transcriptional variation in three key races.</title>
        <authorList>
            <person name="Adams T.M."/>
            <person name="Armitage A.D."/>
            <person name="Sobczyk M.K."/>
            <person name="Bates H.J."/>
            <person name="Dunwell J.M."/>
            <person name="Nellist C.F."/>
            <person name="Harrison R.J."/>
        </authorList>
    </citation>
    <scope>NUCLEOTIDE SEQUENCE [LARGE SCALE GENOMIC DNA]</scope>
    <source>
        <strain evidence="1 2">SCRP249</strain>
    </source>
</reference>
<gene>
    <name evidence="1" type="ORF">PR001_g9922</name>
</gene>
<organism evidence="1 2">
    <name type="scientific">Phytophthora rubi</name>
    <dbReference type="NCBI Taxonomy" id="129364"/>
    <lineage>
        <taxon>Eukaryota</taxon>
        <taxon>Sar</taxon>
        <taxon>Stramenopiles</taxon>
        <taxon>Oomycota</taxon>
        <taxon>Peronosporomycetes</taxon>
        <taxon>Peronosporales</taxon>
        <taxon>Peronosporaceae</taxon>
        <taxon>Phytophthora</taxon>
    </lineage>
</organism>
<evidence type="ECO:0000313" key="1">
    <source>
        <dbReference type="EMBL" id="KAE9033983.1"/>
    </source>
</evidence>
<protein>
    <submittedName>
        <fullName evidence="1">Uncharacterized protein</fullName>
    </submittedName>
</protein>
<dbReference type="Proteomes" id="UP000429607">
    <property type="component" value="Unassembled WGS sequence"/>
</dbReference>
<evidence type="ECO:0000313" key="2">
    <source>
        <dbReference type="Proteomes" id="UP000429607"/>
    </source>
</evidence>